<keyword evidence="2" id="KW-1133">Transmembrane helix</keyword>
<keyword evidence="1 4" id="KW-0560">Oxidoreductase</keyword>
<dbReference type="EC" id="1.-.-.-" evidence="4"/>
<organism evidence="4 5">
    <name type="scientific">Halomonas pelophila</name>
    <dbReference type="NCBI Taxonomy" id="3151122"/>
    <lineage>
        <taxon>Bacteria</taxon>
        <taxon>Pseudomonadati</taxon>
        <taxon>Pseudomonadota</taxon>
        <taxon>Gammaproteobacteria</taxon>
        <taxon>Oceanospirillales</taxon>
        <taxon>Halomonadaceae</taxon>
        <taxon>Halomonas</taxon>
    </lineage>
</organism>
<keyword evidence="2" id="KW-0472">Membrane</keyword>
<keyword evidence="5" id="KW-1185">Reference proteome</keyword>
<dbReference type="InterPro" id="IPR006076">
    <property type="entry name" value="FAD-dep_OxRdtase"/>
</dbReference>
<evidence type="ECO:0000256" key="2">
    <source>
        <dbReference type="SAM" id="Phobius"/>
    </source>
</evidence>
<proteinExistence type="predicted"/>
<dbReference type="Pfam" id="PF01266">
    <property type="entry name" value="DAO"/>
    <property type="match status" value="1"/>
</dbReference>
<dbReference type="InterPro" id="IPR036188">
    <property type="entry name" value="FAD/NAD-bd_sf"/>
</dbReference>
<feature type="domain" description="FAD dependent oxidoreductase" evidence="3">
    <location>
        <begin position="4"/>
        <end position="346"/>
    </location>
</feature>
<feature type="transmembrane region" description="Helical" evidence="2">
    <location>
        <begin position="6"/>
        <end position="22"/>
    </location>
</feature>
<evidence type="ECO:0000313" key="5">
    <source>
        <dbReference type="Proteomes" id="UP001472978"/>
    </source>
</evidence>
<dbReference type="EMBL" id="JBEGCI010000008">
    <property type="protein sequence ID" value="MEQ6889114.1"/>
    <property type="molecule type" value="Genomic_DNA"/>
</dbReference>
<keyword evidence="2" id="KW-0812">Transmembrane</keyword>
<sequence>MPRDFLIIGGGVVGMAVAYGLARRGRRVTVLDEHDGSLRASRGNAGLVWVQGKGLGMPRYAELSLQSSEAWPAFAEELTARTGVELEYERRGGVDLCFDAAEAEARQEEYCALYATTPALAAMRWAYLDREALREHLPGLGEAVHGGTFSPWDGQCNPLYLLRALYAACHSLGVDYRPASPVDGVEATASGFTAHTPKGDVAAPRVILAAGLGARRLAPPLGLCGEVHPLRGQILVTERLPQSGRLPSPQIRQTASGGYLIGDVLENAGFDTGVTLETLHQLGRRAVAVYPDLAKARLVRSWGALRVMTPDGSPVYEASRTCPGAYNLSCHSGITLAAFHAEELAEAIDSDCLASLYGDFSGARFDVQATG</sequence>
<gene>
    <name evidence="4" type="ORF">ABE957_10560</name>
</gene>
<dbReference type="Gene3D" id="3.30.9.10">
    <property type="entry name" value="D-Amino Acid Oxidase, subunit A, domain 2"/>
    <property type="match status" value="1"/>
</dbReference>
<dbReference type="Gene3D" id="3.50.50.60">
    <property type="entry name" value="FAD/NAD(P)-binding domain"/>
    <property type="match status" value="1"/>
</dbReference>
<name>A0ABV1N5V2_9GAMM</name>
<reference evidence="4 5" key="1">
    <citation type="submission" date="2024-05" db="EMBL/GenBank/DDBJ databases">
        <title>Halomonas sp. CS7 16S ribosomal RNA gene Genome sequencing and assembly.</title>
        <authorList>
            <person name="Yook S."/>
        </authorList>
    </citation>
    <scope>NUCLEOTIDE SEQUENCE [LARGE SCALE GENOMIC DNA]</scope>
    <source>
        <strain evidence="4 5">CS7</strain>
    </source>
</reference>
<evidence type="ECO:0000259" key="3">
    <source>
        <dbReference type="Pfam" id="PF01266"/>
    </source>
</evidence>
<accession>A0ABV1N5V2</accession>
<dbReference type="Proteomes" id="UP001472978">
    <property type="component" value="Unassembled WGS sequence"/>
</dbReference>
<dbReference type="GO" id="GO:0016491">
    <property type="term" value="F:oxidoreductase activity"/>
    <property type="evidence" value="ECO:0007669"/>
    <property type="project" value="UniProtKB-KW"/>
</dbReference>
<protein>
    <submittedName>
        <fullName evidence="4">FAD-dependent oxidoreductase</fullName>
        <ecNumber evidence="4">1.-.-.-</ecNumber>
    </submittedName>
</protein>
<dbReference type="SUPFAM" id="SSF54373">
    <property type="entry name" value="FAD-linked reductases, C-terminal domain"/>
    <property type="match status" value="1"/>
</dbReference>
<dbReference type="PANTHER" id="PTHR13847">
    <property type="entry name" value="SARCOSINE DEHYDROGENASE-RELATED"/>
    <property type="match status" value="1"/>
</dbReference>
<evidence type="ECO:0000256" key="1">
    <source>
        <dbReference type="ARBA" id="ARBA00023002"/>
    </source>
</evidence>
<dbReference type="RefSeq" id="WP_349758646.1">
    <property type="nucleotide sequence ID" value="NZ_JBEGCI010000008.1"/>
</dbReference>
<dbReference type="SUPFAM" id="SSF51905">
    <property type="entry name" value="FAD/NAD(P)-binding domain"/>
    <property type="match status" value="1"/>
</dbReference>
<comment type="caution">
    <text evidence="4">The sequence shown here is derived from an EMBL/GenBank/DDBJ whole genome shotgun (WGS) entry which is preliminary data.</text>
</comment>
<evidence type="ECO:0000313" key="4">
    <source>
        <dbReference type="EMBL" id="MEQ6889114.1"/>
    </source>
</evidence>